<evidence type="ECO:0000313" key="2">
    <source>
        <dbReference type="Proteomes" id="UP000324222"/>
    </source>
</evidence>
<protein>
    <submittedName>
        <fullName evidence="1">Uncharacterized protein</fullName>
    </submittedName>
</protein>
<keyword evidence="2" id="KW-1185">Reference proteome</keyword>
<reference evidence="1 2" key="1">
    <citation type="submission" date="2019-05" db="EMBL/GenBank/DDBJ databases">
        <title>Another draft genome of Portunus trituberculatus and its Hox gene families provides insights of decapod evolution.</title>
        <authorList>
            <person name="Jeong J.-H."/>
            <person name="Song I."/>
            <person name="Kim S."/>
            <person name="Choi T."/>
            <person name="Kim D."/>
            <person name="Ryu S."/>
            <person name="Kim W."/>
        </authorList>
    </citation>
    <scope>NUCLEOTIDE SEQUENCE [LARGE SCALE GENOMIC DNA]</scope>
    <source>
        <tissue evidence="1">Muscle</tissue>
    </source>
</reference>
<name>A0A5B7HE06_PORTR</name>
<evidence type="ECO:0000313" key="1">
    <source>
        <dbReference type="EMBL" id="MPC67537.1"/>
    </source>
</evidence>
<sequence>MIEKRWTEYGVKEEESLVQGGRRRRGGMQLARSEEYLT</sequence>
<dbReference type="AlphaFoldDB" id="A0A5B7HE06"/>
<dbReference type="EMBL" id="VSRR010026383">
    <property type="protein sequence ID" value="MPC67537.1"/>
    <property type="molecule type" value="Genomic_DNA"/>
</dbReference>
<accession>A0A5B7HE06</accession>
<comment type="caution">
    <text evidence="1">The sequence shown here is derived from an EMBL/GenBank/DDBJ whole genome shotgun (WGS) entry which is preliminary data.</text>
</comment>
<proteinExistence type="predicted"/>
<organism evidence="1 2">
    <name type="scientific">Portunus trituberculatus</name>
    <name type="common">Swimming crab</name>
    <name type="synonym">Neptunus trituberculatus</name>
    <dbReference type="NCBI Taxonomy" id="210409"/>
    <lineage>
        <taxon>Eukaryota</taxon>
        <taxon>Metazoa</taxon>
        <taxon>Ecdysozoa</taxon>
        <taxon>Arthropoda</taxon>
        <taxon>Crustacea</taxon>
        <taxon>Multicrustacea</taxon>
        <taxon>Malacostraca</taxon>
        <taxon>Eumalacostraca</taxon>
        <taxon>Eucarida</taxon>
        <taxon>Decapoda</taxon>
        <taxon>Pleocyemata</taxon>
        <taxon>Brachyura</taxon>
        <taxon>Eubrachyura</taxon>
        <taxon>Portunoidea</taxon>
        <taxon>Portunidae</taxon>
        <taxon>Portuninae</taxon>
        <taxon>Portunus</taxon>
    </lineage>
</organism>
<gene>
    <name evidence="1" type="ORF">E2C01_061714</name>
</gene>
<dbReference type="Proteomes" id="UP000324222">
    <property type="component" value="Unassembled WGS sequence"/>
</dbReference>